<dbReference type="InParanoid" id="G5A6S6"/>
<feature type="compositionally biased region" description="Polar residues" evidence="1">
    <location>
        <begin position="56"/>
        <end position="70"/>
    </location>
</feature>
<proteinExistence type="predicted"/>
<gene>
    <name evidence="2" type="ORF">PHYSODRAFT_305825</name>
</gene>
<evidence type="ECO:0008006" key="4">
    <source>
        <dbReference type="Google" id="ProtNLM"/>
    </source>
</evidence>
<evidence type="ECO:0000256" key="1">
    <source>
        <dbReference type="SAM" id="MobiDB-lite"/>
    </source>
</evidence>
<dbReference type="KEGG" id="psoj:PHYSODRAFT_305825"/>
<dbReference type="EMBL" id="JH159160">
    <property type="protein sequence ID" value="EGZ09031.1"/>
    <property type="molecule type" value="Genomic_DNA"/>
</dbReference>
<evidence type="ECO:0000313" key="3">
    <source>
        <dbReference type="Proteomes" id="UP000002640"/>
    </source>
</evidence>
<sequence>MCSLAFLPANSPDRAPSSTLNKASPDVNLTLGNFDDILHALTNADSLLPAVMHPSPDSTSDGAISDASRSSSKDEPTARQITARRRLYRENQKLGRGELRRQVVELSEELARRKPTRAAEKARLEASCPPAFFLWQSCALRQREEREPAEAEQRQLMAAINTQATYIGTLSSIAQKSLRVDFQMRKRRHTLTIQGNYARSQEIFAACIINELETDSTVRSEQRHESDGELEYFQRATKEVQPYSLYDTGCSLWDVTDHYHAAKDNFRRYEDVKDPENTYAATFTDTFILSTGEEVEILGRLMIRRIFEDERIVITWKLISEGQGGFSGLHQDETGWCWLYPSTETNQPGTVLASCNRRAPLHFLSVNEAVRHQFDKMLRKNDRKAWAKVVSSLDKLVLDNAFAGVDI</sequence>
<dbReference type="RefSeq" id="XP_009535664.1">
    <property type="nucleotide sequence ID" value="XM_009537369.1"/>
</dbReference>
<dbReference type="OMA" id="INTQATY"/>
<dbReference type="GeneID" id="20642609"/>
<accession>G5A6S6</accession>
<feature type="region of interest" description="Disordered" evidence="1">
    <location>
        <begin position="51"/>
        <end position="83"/>
    </location>
</feature>
<feature type="region of interest" description="Disordered" evidence="1">
    <location>
        <begin position="1"/>
        <end position="25"/>
    </location>
</feature>
<dbReference type="Proteomes" id="UP000002640">
    <property type="component" value="Unassembled WGS sequence"/>
</dbReference>
<reference evidence="2 3" key="1">
    <citation type="journal article" date="2006" name="Science">
        <title>Phytophthora genome sequences uncover evolutionary origins and mechanisms of pathogenesis.</title>
        <authorList>
            <person name="Tyler B.M."/>
            <person name="Tripathy S."/>
            <person name="Zhang X."/>
            <person name="Dehal P."/>
            <person name="Jiang R.H."/>
            <person name="Aerts A."/>
            <person name="Arredondo F.D."/>
            <person name="Baxter L."/>
            <person name="Bensasson D."/>
            <person name="Beynon J.L."/>
            <person name="Chapman J."/>
            <person name="Damasceno C.M."/>
            <person name="Dorrance A.E."/>
            <person name="Dou D."/>
            <person name="Dickerman A.W."/>
            <person name="Dubchak I.L."/>
            <person name="Garbelotto M."/>
            <person name="Gijzen M."/>
            <person name="Gordon S.G."/>
            <person name="Govers F."/>
            <person name="Grunwald N.J."/>
            <person name="Huang W."/>
            <person name="Ivors K.L."/>
            <person name="Jones R.W."/>
            <person name="Kamoun S."/>
            <person name="Krampis K."/>
            <person name="Lamour K.H."/>
            <person name="Lee M.K."/>
            <person name="McDonald W.H."/>
            <person name="Medina M."/>
            <person name="Meijer H.J."/>
            <person name="Nordberg E.K."/>
            <person name="Maclean D.J."/>
            <person name="Ospina-Giraldo M.D."/>
            <person name="Morris P.F."/>
            <person name="Phuntumart V."/>
            <person name="Putnam N.H."/>
            <person name="Rash S."/>
            <person name="Rose J.K."/>
            <person name="Sakihama Y."/>
            <person name="Salamov A.A."/>
            <person name="Savidor A."/>
            <person name="Scheuring C.F."/>
            <person name="Smith B.M."/>
            <person name="Sobral B.W."/>
            <person name="Terry A."/>
            <person name="Torto-Alalibo T.A."/>
            <person name="Win J."/>
            <person name="Xu Z."/>
            <person name="Zhang H."/>
            <person name="Grigoriev I.V."/>
            <person name="Rokhsar D.S."/>
            <person name="Boore J.L."/>
        </authorList>
    </citation>
    <scope>NUCLEOTIDE SEQUENCE [LARGE SCALE GENOMIC DNA]</scope>
    <source>
        <strain evidence="2 3">P6497</strain>
    </source>
</reference>
<keyword evidence="3" id="KW-1185">Reference proteome</keyword>
<dbReference type="AlphaFoldDB" id="G5A6S6"/>
<organism evidence="2 3">
    <name type="scientific">Phytophthora sojae (strain P6497)</name>
    <name type="common">Soybean stem and root rot agent</name>
    <name type="synonym">Phytophthora megasperma f. sp. glycines</name>
    <dbReference type="NCBI Taxonomy" id="1094619"/>
    <lineage>
        <taxon>Eukaryota</taxon>
        <taxon>Sar</taxon>
        <taxon>Stramenopiles</taxon>
        <taxon>Oomycota</taxon>
        <taxon>Peronosporomycetes</taxon>
        <taxon>Peronosporales</taxon>
        <taxon>Peronosporaceae</taxon>
        <taxon>Phytophthora</taxon>
    </lineage>
</organism>
<protein>
    <recommendedName>
        <fullName evidence="4">M96 mating-specific protein family</fullName>
    </recommendedName>
</protein>
<name>G5A6S6_PHYSP</name>
<evidence type="ECO:0000313" key="2">
    <source>
        <dbReference type="EMBL" id="EGZ09031.1"/>
    </source>
</evidence>